<accession>A0ABS8N3U5</accession>
<organism evidence="1 2">
    <name type="scientific">Clostridium aromativorans</name>
    <dbReference type="NCBI Taxonomy" id="2836848"/>
    <lineage>
        <taxon>Bacteria</taxon>
        <taxon>Bacillati</taxon>
        <taxon>Bacillota</taxon>
        <taxon>Clostridia</taxon>
        <taxon>Eubacteriales</taxon>
        <taxon>Clostridiaceae</taxon>
        <taxon>Clostridium</taxon>
    </lineage>
</organism>
<proteinExistence type="predicted"/>
<reference evidence="1" key="1">
    <citation type="submission" date="2021-11" db="EMBL/GenBank/DDBJ databases">
        <authorList>
            <person name="Qingchun L."/>
            <person name="Dong Z."/>
            <person name="Zongwei Q."/>
            <person name="Jia Z."/>
            <person name="Duotao L."/>
        </authorList>
    </citation>
    <scope>NUCLEOTIDE SEQUENCE</scope>
    <source>
        <strain evidence="1">WLY-B-L2</strain>
    </source>
</reference>
<name>A0ABS8N3U5_9CLOT</name>
<dbReference type="Proteomes" id="UP001165422">
    <property type="component" value="Unassembled WGS sequence"/>
</dbReference>
<evidence type="ECO:0008006" key="3">
    <source>
        <dbReference type="Google" id="ProtNLM"/>
    </source>
</evidence>
<keyword evidence="2" id="KW-1185">Reference proteome</keyword>
<dbReference type="EMBL" id="JAJJPB010000005">
    <property type="protein sequence ID" value="MCC9294452.1"/>
    <property type="molecule type" value="Genomic_DNA"/>
</dbReference>
<evidence type="ECO:0000313" key="1">
    <source>
        <dbReference type="EMBL" id="MCC9294452.1"/>
    </source>
</evidence>
<dbReference type="RefSeq" id="WP_229981217.1">
    <property type="nucleotide sequence ID" value="NZ_JAJJPB010000005.1"/>
</dbReference>
<evidence type="ECO:0000313" key="2">
    <source>
        <dbReference type="Proteomes" id="UP001165422"/>
    </source>
</evidence>
<comment type="caution">
    <text evidence="1">The sequence shown here is derived from an EMBL/GenBank/DDBJ whole genome shotgun (WGS) entry which is preliminary data.</text>
</comment>
<protein>
    <recommendedName>
        <fullName evidence="3">Phage protein</fullName>
    </recommendedName>
</protein>
<gene>
    <name evidence="1" type="ORF">LN736_06220</name>
</gene>
<sequence length="101" mass="11426">MQTMINKKTGEIYNLINVRNWAELLETATRELKNFELKLFTYALSQGGNIVISKKNMQAITGTGVQNIYLQVKKVDFKGLAELDKVDGTVYTLKINGIEEL</sequence>